<dbReference type="AlphaFoldDB" id="A0A1H9G5S8"/>
<proteinExistence type="predicted"/>
<organism evidence="1 2">
    <name type="scientific">Treponema bryantii</name>
    <dbReference type="NCBI Taxonomy" id="163"/>
    <lineage>
        <taxon>Bacteria</taxon>
        <taxon>Pseudomonadati</taxon>
        <taxon>Spirochaetota</taxon>
        <taxon>Spirochaetia</taxon>
        <taxon>Spirochaetales</taxon>
        <taxon>Treponemataceae</taxon>
        <taxon>Treponema</taxon>
    </lineage>
</organism>
<protein>
    <submittedName>
        <fullName evidence="1">Uncharacterized protein</fullName>
    </submittedName>
</protein>
<evidence type="ECO:0000313" key="1">
    <source>
        <dbReference type="EMBL" id="SEQ45515.1"/>
    </source>
</evidence>
<keyword evidence="2" id="KW-1185">Reference proteome</keyword>
<dbReference type="EMBL" id="FOFU01000004">
    <property type="protein sequence ID" value="SEQ45515.1"/>
    <property type="molecule type" value="Genomic_DNA"/>
</dbReference>
<accession>A0A1H9G5S8</accession>
<reference evidence="1 2" key="1">
    <citation type="submission" date="2016-10" db="EMBL/GenBank/DDBJ databases">
        <authorList>
            <person name="de Groot N.N."/>
        </authorList>
    </citation>
    <scope>NUCLEOTIDE SEQUENCE [LARGE SCALE GENOMIC DNA]</scope>
    <source>
        <strain evidence="1 2">B25</strain>
    </source>
</reference>
<name>A0A1H9G5S8_9SPIR</name>
<evidence type="ECO:0000313" key="2">
    <source>
        <dbReference type="Proteomes" id="UP000182360"/>
    </source>
</evidence>
<dbReference type="RefSeq" id="WP_074643411.1">
    <property type="nucleotide sequence ID" value="NZ_FOFU01000004.1"/>
</dbReference>
<gene>
    <name evidence="1" type="ORF">SAMN04487977_104291</name>
</gene>
<dbReference type="Proteomes" id="UP000182360">
    <property type="component" value="Unassembled WGS sequence"/>
</dbReference>
<sequence>MEKWGSVISVVKDVVTIAGFIGIFIKLGYDKGVNEKEQKEMRKDIDKNATDINNLGTKVSQMQIENTRLITTLSSDLGWIKASLADIKNDIKQKREKNNA</sequence>